<feature type="compositionally biased region" description="Polar residues" evidence="5">
    <location>
        <begin position="114"/>
        <end position="125"/>
    </location>
</feature>
<evidence type="ECO:0000256" key="5">
    <source>
        <dbReference type="SAM" id="MobiDB-lite"/>
    </source>
</evidence>
<feature type="compositionally biased region" description="Polar residues" evidence="5">
    <location>
        <begin position="63"/>
        <end position="79"/>
    </location>
</feature>
<dbReference type="PROSITE" id="PS00518">
    <property type="entry name" value="ZF_RING_1"/>
    <property type="match status" value="1"/>
</dbReference>
<reference evidence="7 8" key="1">
    <citation type="submission" date="2016-07" db="EMBL/GenBank/DDBJ databases">
        <title>Pervasive Adenine N6-methylation of Active Genes in Fungi.</title>
        <authorList>
            <consortium name="DOE Joint Genome Institute"/>
            <person name="Mondo S.J."/>
            <person name="Dannebaum R.O."/>
            <person name="Kuo R.C."/>
            <person name="Labutti K."/>
            <person name="Haridas S."/>
            <person name="Kuo A."/>
            <person name="Salamov A."/>
            <person name="Ahrendt S.R."/>
            <person name="Lipzen A."/>
            <person name="Sullivan W."/>
            <person name="Andreopoulos W.B."/>
            <person name="Clum A."/>
            <person name="Lindquist E."/>
            <person name="Daum C."/>
            <person name="Ramamoorthy G.K."/>
            <person name="Gryganskyi A."/>
            <person name="Culley D."/>
            <person name="Magnuson J.K."/>
            <person name="James T.Y."/>
            <person name="O'Malley M.A."/>
            <person name="Stajich J.E."/>
            <person name="Spatafora J.W."/>
            <person name="Visel A."/>
            <person name="Grigoriev I.V."/>
        </authorList>
    </citation>
    <scope>NUCLEOTIDE SEQUENCE [LARGE SCALE GENOMIC DNA]</scope>
    <source>
        <strain evidence="7 8">JEL800</strain>
    </source>
</reference>
<dbReference type="InterPro" id="IPR017907">
    <property type="entry name" value="Znf_RING_CS"/>
</dbReference>
<gene>
    <name evidence="7" type="ORF">BCR33DRAFT_719785</name>
</gene>
<keyword evidence="8" id="KW-1185">Reference proteome</keyword>
<evidence type="ECO:0000256" key="4">
    <source>
        <dbReference type="PROSITE-ProRule" id="PRU00175"/>
    </source>
</evidence>
<dbReference type="AlphaFoldDB" id="A0A1Y2BZ86"/>
<dbReference type="SUPFAM" id="SSF57850">
    <property type="entry name" value="RING/U-box"/>
    <property type="match status" value="1"/>
</dbReference>
<dbReference type="Proteomes" id="UP000193642">
    <property type="component" value="Unassembled WGS sequence"/>
</dbReference>
<feature type="compositionally biased region" description="Low complexity" evidence="5">
    <location>
        <begin position="26"/>
        <end position="62"/>
    </location>
</feature>
<keyword evidence="1" id="KW-0479">Metal-binding</keyword>
<feature type="compositionally biased region" description="Low complexity" evidence="5">
    <location>
        <begin position="126"/>
        <end position="135"/>
    </location>
</feature>
<evidence type="ECO:0000256" key="3">
    <source>
        <dbReference type="ARBA" id="ARBA00022833"/>
    </source>
</evidence>
<keyword evidence="2 4" id="KW-0863">Zinc-finger</keyword>
<name>A0A1Y2BZ86_9FUNG</name>
<evidence type="ECO:0000256" key="1">
    <source>
        <dbReference type="ARBA" id="ARBA00022723"/>
    </source>
</evidence>
<evidence type="ECO:0000256" key="2">
    <source>
        <dbReference type="ARBA" id="ARBA00022771"/>
    </source>
</evidence>
<protein>
    <recommendedName>
        <fullName evidence="6">RING-type domain-containing protein</fullName>
    </recommendedName>
</protein>
<feature type="region of interest" description="Disordered" evidence="5">
    <location>
        <begin position="1"/>
        <end position="79"/>
    </location>
</feature>
<keyword evidence="3" id="KW-0862">Zinc</keyword>
<feature type="region of interest" description="Disordered" evidence="5">
    <location>
        <begin position="109"/>
        <end position="148"/>
    </location>
</feature>
<dbReference type="InterPro" id="IPR013083">
    <property type="entry name" value="Znf_RING/FYVE/PHD"/>
</dbReference>
<dbReference type="Gene3D" id="3.30.40.10">
    <property type="entry name" value="Zinc/RING finger domain, C3HC4 (zinc finger)"/>
    <property type="match status" value="1"/>
</dbReference>
<dbReference type="GO" id="GO:0008270">
    <property type="term" value="F:zinc ion binding"/>
    <property type="evidence" value="ECO:0007669"/>
    <property type="project" value="UniProtKB-KW"/>
</dbReference>
<dbReference type="InterPro" id="IPR047134">
    <property type="entry name" value="RNF4"/>
</dbReference>
<evidence type="ECO:0000259" key="6">
    <source>
        <dbReference type="PROSITE" id="PS50089"/>
    </source>
</evidence>
<feature type="domain" description="RING-type" evidence="6">
    <location>
        <begin position="206"/>
        <end position="247"/>
    </location>
</feature>
<dbReference type="InterPro" id="IPR001841">
    <property type="entry name" value="Znf_RING"/>
</dbReference>
<dbReference type="STRING" id="329046.A0A1Y2BZ86"/>
<organism evidence="7 8">
    <name type="scientific">Rhizoclosmatium globosum</name>
    <dbReference type="NCBI Taxonomy" id="329046"/>
    <lineage>
        <taxon>Eukaryota</taxon>
        <taxon>Fungi</taxon>
        <taxon>Fungi incertae sedis</taxon>
        <taxon>Chytridiomycota</taxon>
        <taxon>Chytridiomycota incertae sedis</taxon>
        <taxon>Chytridiomycetes</taxon>
        <taxon>Chytridiales</taxon>
        <taxon>Chytriomycetaceae</taxon>
        <taxon>Rhizoclosmatium</taxon>
    </lineage>
</organism>
<dbReference type="OrthoDB" id="2161754at2759"/>
<evidence type="ECO:0000313" key="7">
    <source>
        <dbReference type="EMBL" id="ORY39984.1"/>
    </source>
</evidence>
<comment type="caution">
    <text evidence="7">The sequence shown here is derived from an EMBL/GenBank/DDBJ whole genome shotgun (WGS) entry which is preliminary data.</text>
</comment>
<proteinExistence type="predicted"/>
<accession>A0A1Y2BZ86</accession>
<dbReference type="Pfam" id="PF13639">
    <property type="entry name" value="zf-RING_2"/>
    <property type="match status" value="1"/>
</dbReference>
<dbReference type="SMART" id="SM00184">
    <property type="entry name" value="RING"/>
    <property type="match status" value="1"/>
</dbReference>
<evidence type="ECO:0000313" key="8">
    <source>
        <dbReference type="Proteomes" id="UP000193642"/>
    </source>
</evidence>
<feature type="compositionally biased region" description="Polar residues" evidence="5">
    <location>
        <begin position="1"/>
        <end position="20"/>
    </location>
</feature>
<dbReference type="PROSITE" id="PS50089">
    <property type="entry name" value="ZF_RING_2"/>
    <property type="match status" value="1"/>
</dbReference>
<dbReference type="EMBL" id="MCGO01000037">
    <property type="protein sequence ID" value="ORY39984.1"/>
    <property type="molecule type" value="Genomic_DNA"/>
</dbReference>
<dbReference type="PANTHER" id="PTHR23041:SF78">
    <property type="entry name" value="E3 UBIQUITIN-PROTEIN LIGASE RNF4"/>
    <property type="match status" value="1"/>
</dbReference>
<sequence>MPPSSFEISKSPTASKSEAATTEHAPTPSNLNQTTTTSNAATTRASTTANSANPAPTQNSSATNTHEFQATPTPPTMTISLSRRIVKPSQSIKEKSRRLLSLLEPETDIDKDNNVSSNRFKSLSRTGATTTTTATENHTRQSSTGLSTADANDDVVVVSVNLLNDSKPVCLEPDSYSSDATIMESHQEKSYTSFFSEKSLCAVYTCPVCWESRSSQELVVIGDCGHSFCYHCLQEWSSKSSECPYCRHEFDTKVCILRIKKAKLSFLASKVVRRVTSVFLNVGARVGSKSLSSPAASVVCKDSFLEDEKRALAALQQRSVSQDGFMGWIRARRTHD</sequence>
<dbReference type="PANTHER" id="PTHR23041">
    <property type="entry name" value="RING FINGER DOMAIN-CONTAINING"/>
    <property type="match status" value="1"/>
</dbReference>